<evidence type="ECO:0000313" key="5">
    <source>
        <dbReference type="EMBL" id="KAG0008811.1"/>
    </source>
</evidence>
<dbReference type="Proteomes" id="UP000703661">
    <property type="component" value="Unassembled WGS sequence"/>
</dbReference>
<dbReference type="SUPFAM" id="SSF56601">
    <property type="entry name" value="beta-lactamase/transpeptidase-like"/>
    <property type="match status" value="1"/>
</dbReference>
<keyword evidence="2" id="KW-0732">Signal</keyword>
<evidence type="ECO:0008006" key="7">
    <source>
        <dbReference type="Google" id="ProtNLM"/>
    </source>
</evidence>
<sequence>MKILLPLFLTLQCLSLTSASQYAFSRPGPLQNNADPLSGLSEVLEKARIESGIPGMSVALLYKGKLIFAEGFGKRNDHDPFTVDTVSSIASMTKAFTAAAIGELVAEGKMDWDTTPVSKYVPEFELQDPVLTSQLTLSDLLSHRTGYPQVDFGWFWNTEDSRTELIKRLKYVDSSSKLRPYTIYNNVMYGVAGVAGGNVDGTSYEEIVRKKIFKPLGLSNTGFSVSEMKKLPNFAIPYSAASFEDAQNGNFQKLPVDDMATKCAPSGDIYSNVLDLVRWGKTIIDYGKIDGRQVLNKDSIVESLTAHSIYDKSRRTPEFGPAVMYGMGWFLDSYKGNVIHYHGGNNPGYTSNLMLFPDSDLVFVQLTNVHGASLPIYLPYYIADKLLGLPETQDWLNDVVISFARRVYEALERETKGNFPKRIENKPTSHELSDFTGIYTNLVYGDATISLKRNGKDEEMLHFKYLVHEGDLRHYHYDTFSTVVQHSTDKFADLLSFETNQDGEISGFYMHIIKRKEYFRRKRVTDVSSPL</sequence>
<proteinExistence type="inferred from homology"/>
<dbReference type="EMBL" id="JAAAID010001779">
    <property type="protein sequence ID" value="KAG0008811.1"/>
    <property type="molecule type" value="Genomic_DNA"/>
</dbReference>
<feature type="domain" description="Peptidase S12 Pab87-related C-terminal" evidence="4">
    <location>
        <begin position="422"/>
        <end position="511"/>
    </location>
</feature>
<evidence type="ECO:0000259" key="4">
    <source>
        <dbReference type="Pfam" id="PF11954"/>
    </source>
</evidence>
<evidence type="ECO:0000256" key="1">
    <source>
        <dbReference type="ARBA" id="ARBA00038215"/>
    </source>
</evidence>
<dbReference type="AlphaFoldDB" id="A0A9P6MP26"/>
<feature type="domain" description="Beta-lactamase-related" evidence="3">
    <location>
        <begin position="45"/>
        <end position="383"/>
    </location>
</feature>
<dbReference type="OrthoDB" id="5946976at2759"/>
<dbReference type="InterPro" id="IPR012338">
    <property type="entry name" value="Beta-lactam/transpept-like"/>
</dbReference>
<evidence type="ECO:0000256" key="2">
    <source>
        <dbReference type="SAM" id="SignalP"/>
    </source>
</evidence>
<comment type="similarity">
    <text evidence="1">Belongs to the peptidase S12 family.</text>
</comment>
<keyword evidence="6" id="KW-1185">Reference proteome</keyword>
<feature type="signal peptide" evidence="2">
    <location>
        <begin position="1"/>
        <end position="19"/>
    </location>
</feature>
<dbReference type="InterPro" id="IPR021860">
    <property type="entry name" value="Peptidase_S12_Pab87-rel_C"/>
</dbReference>
<dbReference type="Pfam" id="PF11954">
    <property type="entry name" value="DUF3471"/>
    <property type="match status" value="1"/>
</dbReference>
<evidence type="ECO:0000259" key="3">
    <source>
        <dbReference type="Pfam" id="PF00144"/>
    </source>
</evidence>
<dbReference type="InterPro" id="IPR050491">
    <property type="entry name" value="AmpC-like"/>
</dbReference>
<protein>
    <recommendedName>
        <fullName evidence="7">Beta-lactamase/transpeptidase-like protein</fullName>
    </recommendedName>
</protein>
<gene>
    <name evidence="5" type="ORF">BGZ80_003026</name>
</gene>
<reference evidence="5" key="1">
    <citation type="journal article" date="2020" name="Fungal Divers.">
        <title>Resolving the Mortierellaceae phylogeny through synthesis of multi-gene phylogenetics and phylogenomics.</title>
        <authorList>
            <person name="Vandepol N."/>
            <person name="Liber J."/>
            <person name="Desiro A."/>
            <person name="Na H."/>
            <person name="Kennedy M."/>
            <person name="Barry K."/>
            <person name="Grigoriev I.V."/>
            <person name="Miller A.N."/>
            <person name="O'Donnell K."/>
            <person name="Stajich J.E."/>
            <person name="Bonito G."/>
        </authorList>
    </citation>
    <scope>NUCLEOTIDE SEQUENCE</scope>
    <source>
        <strain evidence="5">NRRL 2769</strain>
    </source>
</reference>
<name>A0A9P6MP26_9FUNG</name>
<dbReference type="Gene3D" id="2.40.128.600">
    <property type="match status" value="1"/>
</dbReference>
<dbReference type="PANTHER" id="PTHR46825">
    <property type="entry name" value="D-ALANYL-D-ALANINE-CARBOXYPEPTIDASE/ENDOPEPTIDASE AMPH"/>
    <property type="match status" value="1"/>
</dbReference>
<feature type="chain" id="PRO_5040462778" description="Beta-lactamase/transpeptidase-like protein" evidence="2">
    <location>
        <begin position="20"/>
        <end position="531"/>
    </location>
</feature>
<evidence type="ECO:0000313" key="6">
    <source>
        <dbReference type="Proteomes" id="UP000703661"/>
    </source>
</evidence>
<dbReference type="InterPro" id="IPR001466">
    <property type="entry name" value="Beta-lactam-related"/>
</dbReference>
<accession>A0A9P6MP26</accession>
<comment type="caution">
    <text evidence="5">The sequence shown here is derived from an EMBL/GenBank/DDBJ whole genome shotgun (WGS) entry which is preliminary data.</text>
</comment>
<organism evidence="5 6">
    <name type="scientific">Entomortierella chlamydospora</name>
    <dbReference type="NCBI Taxonomy" id="101097"/>
    <lineage>
        <taxon>Eukaryota</taxon>
        <taxon>Fungi</taxon>
        <taxon>Fungi incertae sedis</taxon>
        <taxon>Mucoromycota</taxon>
        <taxon>Mortierellomycotina</taxon>
        <taxon>Mortierellomycetes</taxon>
        <taxon>Mortierellales</taxon>
        <taxon>Mortierellaceae</taxon>
        <taxon>Entomortierella</taxon>
    </lineage>
</organism>
<dbReference type="Pfam" id="PF00144">
    <property type="entry name" value="Beta-lactamase"/>
    <property type="match status" value="1"/>
</dbReference>
<dbReference type="PANTHER" id="PTHR46825:SF15">
    <property type="entry name" value="BETA-LACTAMASE-RELATED DOMAIN-CONTAINING PROTEIN"/>
    <property type="match status" value="1"/>
</dbReference>
<dbReference type="Gene3D" id="3.40.710.10">
    <property type="entry name" value="DD-peptidase/beta-lactamase superfamily"/>
    <property type="match status" value="1"/>
</dbReference>